<dbReference type="GO" id="GO:0008360">
    <property type="term" value="P:regulation of cell shape"/>
    <property type="evidence" value="ECO:0007669"/>
    <property type="project" value="UniProtKB-KW"/>
</dbReference>
<name>A0A3N0ADM4_9ACTN</name>
<keyword evidence="12" id="KW-0464">Manganese</keyword>
<dbReference type="Gene3D" id="3.30.470.20">
    <property type="entry name" value="ATP-grasp fold, B domain"/>
    <property type="match status" value="1"/>
</dbReference>
<dbReference type="InterPro" id="IPR011761">
    <property type="entry name" value="ATP-grasp"/>
</dbReference>
<evidence type="ECO:0000256" key="1">
    <source>
        <dbReference type="ARBA" id="ARBA00004496"/>
    </source>
</evidence>
<dbReference type="InterPro" id="IPR016185">
    <property type="entry name" value="PreATP-grasp_dom_sf"/>
</dbReference>
<dbReference type="SUPFAM" id="SSF52440">
    <property type="entry name" value="PreATP-grasp domain"/>
    <property type="match status" value="1"/>
</dbReference>
<evidence type="ECO:0000256" key="2">
    <source>
        <dbReference type="ARBA" id="ARBA00010871"/>
    </source>
</evidence>
<dbReference type="PROSITE" id="PS00844">
    <property type="entry name" value="DALA_DALA_LIGASE_2"/>
    <property type="match status" value="1"/>
</dbReference>
<dbReference type="InterPro" id="IPR005905">
    <property type="entry name" value="D_ala_D_ala"/>
</dbReference>
<dbReference type="InterPro" id="IPR011127">
    <property type="entry name" value="Dala_Dala_lig_N"/>
</dbReference>
<dbReference type="PROSITE" id="PS00843">
    <property type="entry name" value="DALA_DALA_LIGASE_1"/>
    <property type="match status" value="1"/>
</dbReference>
<evidence type="ECO:0000256" key="12">
    <source>
        <dbReference type="PIRSR" id="PIRSR039102-3"/>
    </source>
</evidence>
<comment type="caution">
    <text evidence="15">The sequence shown here is derived from an EMBL/GenBank/DDBJ whole genome shotgun (WGS) entry which is preliminary data.</text>
</comment>
<evidence type="ECO:0000256" key="7">
    <source>
        <dbReference type="ARBA" id="ARBA00022960"/>
    </source>
</evidence>
<evidence type="ECO:0000256" key="8">
    <source>
        <dbReference type="ARBA" id="ARBA00022984"/>
    </source>
</evidence>
<comment type="cofactor">
    <cofactor evidence="12">
        <name>Mg(2+)</name>
        <dbReference type="ChEBI" id="CHEBI:18420"/>
    </cofactor>
    <cofactor evidence="12">
        <name>Mn(2+)</name>
        <dbReference type="ChEBI" id="CHEBI:29035"/>
    </cofactor>
    <text evidence="12">Binds 2 magnesium or manganese ions per subunit.</text>
</comment>
<protein>
    <recommendedName>
        <fullName evidence="10">D-alanine--D-alanine ligase</fullName>
        <ecNumber evidence="10">6.3.2.4</ecNumber>
    </recommendedName>
    <alternativeName>
        <fullName evidence="10">D-Ala-D-Ala ligase</fullName>
    </alternativeName>
    <alternativeName>
        <fullName evidence="10">D-alanylalanine synthetase</fullName>
    </alternativeName>
</protein>
<evidence type="ECO:0000256" key="11">
    <source>
        <dbReference type="PIRSR" id="PIRSR039102-1"/>
    </source>
</evidence>
<keyword evidence="5 13" id="KW-0547">Nucleotide-binding</keyword>
<dbReference type="PIRSF" id="PIRSF039102">
    <property type="entry name" value="Ddl/VanB"/>
    <property type="match status" value="1"/>
</dbReference>
<feature type="binding site" evidence="12">
    <location>
        <position position="280"/>
    </location>
    <ligand>
        <name>Mg(2+)</name>
        <dbReference type="ChEBI" id="CHEBI:18420"/>
        <label>1</label>
    </ligand>
</feature>
<sequence>MAYSGNPKDYAVAVLYGGTSGEREVSLNSGTCCARALEEKGFAVTMIDPASRDDLKRLVEETFDVAFLALHGKGGEDGTMQGFLETLGIPYTGSGILSNAIAINKGKSKELYESAGLRVAASVLVGRNDVLDDADRQEIVDTCGIPCVVKPSTEGSSLGMTIVRDASDLQAALDTALAVDDEAMVEQFIDGIELTVGVMGSDDPTAFPVIQILSNDDEFYNYHAKYAAGGSTHICPAPISEEATDQAQGMAVAAHAVLGCKGISRTDIMLDEEGRCWVLETNTLPGMTDTSLIPDAARAVGMDFGDVCEKLIEMALA</sequence>
<dbReference type="PROSITE" id="PS50975">
    <property type="entry name" value="ATP_GRASP"/>
    <property type="match status" value="1"/>
</dbReference>
<proteinExistence type="inferred from homology"/>
<dbReference type="GO" id="GO:0008716">
    <property type="term" value="F:D-alanine-D-alanine ligase activity"/>
    <property type="evidence" value="ECO:0007669"/>
    <property type="project" value="UniProtKB-UniRule"/>
</dbReference>
<keyword evidence="3 10" id="KW-0963">Cytoplasm</keyword>
<evidence type="ECO:0000256" key="9">
    <source>
        <dbReference type="ARBA" id="ARBA00023316"/>
    </source>
</evidence>
<gene>
    <name evidence="10" type="primary">ddl</name>
    <name evidence="15" type="ORF">DMP07_08180</name>
</gene>
<comment type="subcellular location">
    <subcellularLocation>
        <location evidence="1 10">Cytoplasm</location>
    </subcellularLocation>
</comment>
<dbReference type="Proteomes" id="UP000267368">
    <property type="component" value="Unassembled WGS sequence"/>
</dbReference>
<organism evidence="15 16">
    <name type="scientific">Slackia faecicanis</name>
    <dbReference type="NCBI Taxonomy" id="255723"/>
    <lineage>
        <taxon>Bacteria</taxon>
        <taxon>Bacillati</taxon>
        <taxon>Actinomycetota</taxon>
        <taxon>Coriobacteriia</taxon>
        <taxon>Eggerthellales</taxon>
        <taxon>Eggerthellaceae</taxon>
        <taxon>Slackia</taxon>
    </lineage>
</organism>
<dbReference type="UniPathway" id="UPA00219"/>
<dbReference type="GO" id="GO:0009252">
    <property type="term" value="P:peptidoglycan biosynthetic process"/>
    <property type="evidence" value="ECO:0007669"/>
    <property type="project" value="UniProtKB-UniRule"/>
</dbReference>
<comment type="function">
    <text evidence="10">Cell wall formation.</text>
</comment>
<keyword evidence="6 13" id="KW-0067">ATP-binding</keyword>
<dbReference type="GO" id="GO:0071555">
    <property type="term" value="P:cell wall organization"/>
    <property type="evidence" value="ECO:0007669"/>
    <property type="project" value="UniProtKB-KW"/>
</dbReference>
<dbReference type="NCBIfam" id="TIGR01205">
    <property type="entry name" value="D_ala_D_alaTIGR"/>
    <property type="match status" value="1"/>
</dbReference>
<feature type="active site" evidence="11">
    <location>
        <position position="291"/>
    </location>
</feature>
<dbReference type="NCBIfam" id="NF002378">
    <property type="entry name" value="PRK01372.1"/>
    <property type="match status" value="1"/>
</dbReference>
<evidence type="ECO:0000256" key="13">
    <source>
        <dbReference type="PROSITE-ProRule" id="PRU00409"/>
    </source>
</evidence>
<feature type="domain" description="ATP-grasp" evidence="14">
    <location>
        <begin position="109"/>
        <end position="313"/>
    </location>
</feature>
<reference evidence="16" key="1">
    <citation type="submission" date="2018-05" db="EMBL/GenBank/DDBJ databases">
        <title>Genome Sequencing of selected type strains of the family Eggerthellaceae.</title>
        <authorList>
            <person name="Danylec N."/>
            <person name="Stoll D.A."/>
            <person name="Doetsch A."/>
            <person name="Huch M."/>
        </authorList>
    </citation>
    <scope>NUCLEOTIDE SEQUENCE [LARGE SCALE GENOMIC DNA]</scope>
    <source>
        <strain evidence="16">DSM 17537</strain>
    </source>
</reference>
<dbReference type="InterPro" id="IPR013815">
    <property type="entry name" value="ATP_grasp_subdomain_1"/>
</dbReference>
<dbReference type="AlphaFoldDB" id="A0A3N0ADM4"/>
<dbReference type="EC" id="6.3.2.4" evidence="10"/>
<evidence type="ECO:0000313" key="16">
    <source>
        <dbReference type="Proteomes" id="UP000267368"/>
    </source>
</evidence>
<evidence type="ECO:0000256" key="3">
    <source>
        <dbReference type="ARBA" id="ARBA00022490"/>
    </source>
</evidence>
<evidence type="ECO:0000313" key="15">
    <source>
        <dbReference type="EMBL" id="RNL18685.1"/>
    </source>
</evidence>
<evidence type="ECO:0000256" key="5">
    <source>
        <dbReference type="ARBA" id="ARBA00022741"/>
    </source>
</evidence>
<dbReference type="Pfam" id="PF07478">
    <property type="entry name" value="Dala_Dala_lig_C"/>
    <property type="match status" value="1"/>
</dbReference>
<dbReference type="PANTHER" id="PTHR23132:SF23">
    <property type="entry name" value="D-ALANINE--D-ALANINE LIGASE B"/>
    <property type="match status" value="1"/>
</dbReference>
<dbReference type="GO" id="GO:0046872">
    <property type="term" value="F:metal ion binding"/>
    <property type="evidence" value="ECO:0007669"/>
    <property type="project" value="UniProtKB-KW"/>
</dbReference>
<keyword evidence="7 10" id="KW-0133">Cell shape</keyword>
<comment type="catalytic activity">
    <reaction evidence="10">
        <text>2 D-alanine + ATP = D-alanyl-D-alanine + ADP + phosphate + H(+)</text>
        <dbReference type="Rhea" id="RHEA:11224"/>
        <dbReference type="ChEBI" id="CHEBI:15378"/>
        <dbReference type="ChEBI" id="CHEBI:30616"/>
        <dbReference type="ChEBI" id="CHEBI:43474"/>
        <dbReference type="ChEBI" id="CHEBI:57416"/>
        <dbReference type="ChEBI" id="CHEBI:57822"/>
        <dbReference type="ChEBI" id="CHEBI:456216"/>
        <dbReference type="EC" id="6.3.2.4"/>
    </reaction>
</comment>
<dbReference type="PANTHER" id="PTHR23132">
    <property type="entry name" value="D-ALANINE--D-ALANINE LIGASE"/>
    <property type="match status" value="1"/>
</dbReference>
<keyword evidence="12" id="KW-0460">Magnesium</keyword>
<dbReference type="Pfam" id="PF01820">
    <property type="entry name" value="Dala_Dala_lig_N"/>
    <property type="match status" value="1"/>
</dbReference>
<evidence type="ECO:0000256" key="6">
    <source>
        <dbReference type="ARBA" id="ARBA00022840"/>
    </source>
</evidence>
<dbReference type="HAMAP" id="MF_00047">
    <property type="entry name" value="Dala_Dala_lig"/>
    <property type="match status" value="1"/>
</dbReference>
<dbReference type="RefSeq" id="WP_123198659.1">
    <property type="nucleotide sequence ID" value="NZ_QICB01000008.1"/>
</dbReference>
<feature type="binding site" evidence="12">
    <location>
        <position position="267"/>
    </location>
    <ligand>
        <name>Mg(2+)</name>
        <dbReference type="ChEBI" id="CHEBI:18420"/>
        <label>1</label>
    </ligand>
</feature>
<keyword evidence="16" id="KW-1185">Reference proteome</keyword>
<dbReference type="InterPro" id="IPR011095">
    <property type="entry name" value="Dala_Dala_lig_C"/>
</dbReference>
<feature type="binding site" evidence="12">
    <location>
        <position position="280"/>
    </location>
    <ligand>
        <name>Mg(2+)</name>
        <dbReference type="ChEBI" id="CHEBI:18420"/>
        <label>2</label>
    </ligand>
</feature>
<feature type="active site" evidence="11">
    <location>
        <position position="156"/>
    </location>
</feature>
<dbReference type="GO" id="GO:0005524">
    <property type="term" value="F:ATP binding"/>
    <property type="evidence" value="ECO:0007669"/>
    <property type="project" value="UniProtKB-UniRule"/>
</dbReference>
<feature type="binding site" evidence="12">
    <location>
        <position position="282"/>
    </location>
    <ligand>
        <name>Mg(2+)</name>
        <dbReference type="ChEBI" id="CHEBI:18420"/>
        <label>2</label>
    </ligand>
</feature>
<feature type="active site" evidence="11">
    <location>
        <position position="22"/>
    </location>
</feature>
<evidence type="ECO:0000256" key="4">
    <source>
        <dbReference type="ARBA" id="ARBA00022598"/>
    </source>
</evidence>
<accession>A0A3N0ADM4</accession>
<evidence type="ECO:0000259" key="14">
    <source>
        <dbReference type="PROSITE" id="PS50975"/>
    </source>
</evidence>
<comment type="similarity">
    <text evidence="2 10">Belongs to the D-alanine--D-alanine ligase family.</text>
</comment>
<comment type="pathway">
    <text evidence="10">Cell wall biogenesis; peptidoglycan biosynthesis.</text>
</comment>
<dbReference type="GO" id="GO:0005737">
    <property type="term" value="C:cytoplasm"/>
    <property type="evidence" value="ECO:0007669"/>
    <property type="project" value="UniProtKB-SubCell"/>
</dbReference>
<keyword evidence="4 10" id="KW-0436">Ligase</keyword>
<dbReference type="Gene3D" id="3.40.50.20">
    <property type="match status" value="1"/>
</dbReference>
<dbReference type="OrthoDB" id="9813261at2"/>
<dbReference type="Gene3D" id="3.30.1490.20">
    <property type="entry name" value="ATP-grasp fold, A domain"/>
    <property type="match status" value="1"/>
</dbReference>
<keyword evidence="8 10" id="KW-0573">Peptidoglycan synthesis</keyword>
<dbReference type="InterPro" id="IPR000291">
    <property type="entry name" value="D-Ala_lig_Van_CS"/>
</dbReference>
<keyword evidence="9 10" id="KW-0961">Cell wall biogenesis/degradation</keyword>
<dbReference type="SUPFAM" id="SSF56059">
    <property type="entry name" value="Glutathione synthetase ATP-binding domain-like"/>
    <property type="match status" value="1"/>
</dbReference>
<evidence type="ECO:0000256" key="10">
    <source>
        <dbReference type="HAMAP-Rule" id="MF_00047"/>
    </source>
</evidence>
<keyword evidence="12" id="KW-0479">Metal-binding</keyword>
<dbReference type="EMBL" id="QICB01000008">
    <property type="protein sequence ID" value="RNL18685.1"/>
    <property type="molecule type" value="Genomic_DNA"/>
</dbReference>